<dbReference type="Proteomes" id="UP000095042">
    <property type="component" value="Unassembled WGS sequence"/>
</dbReference>
<comment type="function">
    <text evidence="4">Lytic transglycosylase with a strong preference for naked glycan strands that lack stem peptides.</text>
</comment>
<dbReference type="NCBIfam" id="TIGR00413">
    <property type="entry name" value="rlpA"/>
    <property type="match status" value="1"/>
</dbReference>
<dbReference type="GO" id="GO:0042834">
    <property type="term" value="F:peptidoglycan binding"/>
    <property type="evidence" value="ECO:0007669"/>
    <property type="project" value="InterPro"/>
</dbReference>
<proteinExistence type="inferred from homology"/>
<keyword evidence="2 4" id="KW-0456">Lyase</keyword>
<evidence type="ECO:0000259" key="7">
    <source>
        <dbReference type="PROSITE" id="PS51724"/>
    </source>
</evidence>
<protein>
    <recommendedName>
        <fullName evidence="4">Endolytic peptidoglycan transglycosylase RlpA</fullName>
        <ecNumber evidence="4">4.2.2.-</ecNumber>
    </recommendedName>
</protein>
<dbReference type="InterPro" id="IPR007730">
    <property type="entry name" value="SPOR-like_dom"/>
</dbReference>
<feature type="region of interest" description="Disordered" evidence="6">
    <location>
        <begin position="222"/>
        <end position="241"/>
    </location>
</feature>
<keyword evidence="9" id="KW-1185">Reference proteome</keyword>
<dbReference type="InterPro" id="IPR034718">
    <property type="entry name" value="RlpA"/>
</dbReference>
<dbReference type="SUPFAM" id="SSF50685">
    <property type="entry name" value="Barwin-like endoglucanases"/>
    <property type="match status" value="1"/>
</dbReference>
<dbReference type="InterPro" id="IPR036680">
    <property type="entry name" value="SPOR-like_sf"/>
</dbReference>
<dbReference type="InterPro" id="IPR012997">
    <property type="entry name" value="RplA"/>
</dbReference>
<dbReference type="CDD" id="cd22268">
    <property type="entry name" value="DPBB_RlpA-like"/>
    <property type="match status" value="1"/>
</dbReference>
<dbReference type="OrthoDB" id="9779128at2"/>
<dbReference type="GO" id="GO:0008932">
    <property type="term" value="F:lytic endotransglycosylase activity"/>
    <property type="evidence" value="ECO:0007669"/>
    <property type="project" value="UniProtKB-UniRule"/>
</dbReference>
<comment type="caution">
    <text evidence="8">The sequence shown here is derived from an EMBL/GenBank/DDBJ whole genome shotgun (WGS) entry which is preliminary data.</text>
</comment>
<keyword evidence="1" id="KW-0732">Signal</keyword>
<feature type="domain" description="SPOR" evidence="7">
    <location>
        <begin position="269"/>
        <end position="347"/>
    </location>
</feature>
<feature type="region of interest" description="Disordered" evidence="6">
    <location>
        <begin position="251"/>
        <end position="280"/>
    </location>
</feature>
<dbReference type="EMBL" id="LPWD01000137">
    <property type="protein sequence ID" value="ODS03250.1"/>
    <property type="molecule type" value="Genomic_DNA"/>
</dbReference>
<dbReference type="PANTHER" id="PTHR34183:SF1">
    <property type="entry name" value="ENDOLYTIC PEPTIDOGLYCAN TRANSGLYCOSYLASE RLPA"/>
    <property type="match status" value="1"/>
</dbReference>
<comment type="similarity">
    <text evidence="4 5">Belongs to the RlpA family.</text>
</comment>
<evidence type="ECO:0000256" key="4">
    <source>
        <dbReference type="HAMAP-Rule" id="MF_02071"/>
    </source>
</evidence>
<feature type="compositionally biased region" description="Pro residues" evidence="6">
    <location>
        <begin position="225"/>
        <end position="235"/>
    </location>
</feature>
<reference evidence="8 9" key="1">
    <citation type="journal article" date="2016" name="Environ. Microbiol.">
        <title>New Methyloceanibacter diversity from North Sea sediments includes methanotroph containing solely the soluble methane monooxygenase.</title>
        <authorList>
            <person name="Vekeman B."/>
            <person name="Kerckhof F.M."/>
            <person name="Cremers G."/>
            <person name="de Vos P."/>
            <person name="Vandamme P."/>
            <person name="Boon N."/>
            <person name="Op den Camp H.J."/>
            <person name="Heylen K."/>
        </authorList>
    </citation>
    <scope>NUCLEOTIDE SEQUENCE [LARGE SCALE GENOMIC DNA]</scope>
    <source>
        <strain evidence="8 9">R-67177</strain>
    </source>
</reference>
<dbReference type="SUPFAM" id="SSF110997">
    <property type="entry name" value="Sporulation related repeat"/>
    <property type="match status" value="1"/>
</dbReference>
<evidence type="ECO:0000256" key="6">
    <source>
        <dbReference type="SAM" id="MobiDB-lite"/>
    </source>
</evidence>
<evidence type="ECO:0000256" key="1">
    <source>
        <dbReference type="ARBA" id="ARBA00022729"/>
    </source>
</evidence>
<evidence type="ECO:0000313" key="8">
    <source>
        <dbReference type="EMBL" id="ODS03250.1"/>
    </source>
</evidence>
<sequence>MLGALLIASLTLAISACGRDEGVGLGERIIPFGQPVPKGGGRYQVGQPYEIAGIQYTPREDPSYDAVGQASWYGELFHGRYTANGEIYDMDRLSAAHPTLPLPIYAQVTNLQNGRSLVVRVNDRGPFKHDRIIDLSRRSAEVLGFRRNGTAEVRVKYLRRAPLNGDDSYERQYLVSRGYQRYASKPQAVPPELDPIALAGLPAKHTPPPLPDRADRSFAVAALPDPTPAPKPEPQPDSVATAGFRPELQASPEETGSIVPPRQPSPNLLAPPAGPAIQAGSFKDKDNAERARAVLSGIAPVDVAPVTVAGETYYRVRVGPFADGIAAAAALPQVTEAGYLGAKIVLQN</sequence>
<evidence type="ECO:0000256" key="3">
    <source>
        <dbReference type="ARBA" id="ARBA00023316"/>
    </source>
</evidence>
<dbReference type="Gene3D" id="3.30.70.1070">
    <property type="entry name" value="Sporulation related repeat"/>
    <property type="match status" value="1"/>
</dbReference>
<dbReference type="Pfam" id="PF03330">
    <property type="entry name" value="DPBB_1"/>
    <property type="match status" value="1"/>
</dbReference>
<dbReference type="GO" id="GO:0000270">
    <property type="term" value="P:peptidoglycan metabolic process"/>
    <property type="evidence" value="ECO:0007669"/>
    <property type="project" value="UniProtKB-UniRule"/>
</dbReference>
<name>A0A1E3WBZ8_9HYPH</name>
<dbReference type="GO" id="GO:0009279">
    <property type="term" value="C:cell outer membrane"/>
    <property type="evidence" value="ECO:0007669"/>
    <property type="project" value="TreeGrafter"/>
</dbReference>
<dbReference type="InterPro" id="IPR036908">
    <property type="entry name" value="RlpA-like_sf"/>
</dbReference>
<dbReference type="PANTHER" id="PTHR34183">
    <property type="entry name" value="ENDOLYTIC PEPTIDOGLYCAN TRANSGLYCOSYLASE RLPA"/>
    <property type="match status" value="1"/>
</dbReference>
<dbReference type="HAMAP" id="MF_02071">
    <property type="entry name" value="RlpA"/>
    <property type="match status" value="1"/>
</dbReference>
<dbReference type="Gene3D" id="2.40.40.10">
    <property type="entry name" value="RlpA-like domain"/>
    <property type="match status" value="1"/>
</dbReference>
<organism evidence="8 9">
    <name type="scientific">Methyloceanibacter marginalis</name>
    <dbReference type="NCBI Taxonomy" id="1774971"/>
    <lineage>
        <taxon>Bacteria</taxon>
        <taxon>Pseudomonadati</taxon>
        <taxon>Pseudomonadota</taxon>
        <taxon>Alphaproteobacteria</taxon>
        <taxon>Hyphomicrobiales</taxon>
        <taxon>Hyphomicrobiaceae</taxon>
        <taxon>Methyloceanibacter</taxon>
    </lineage>
</organism>
<dbReference type="Pfam" id="PF05036">
    <property type="entry name" value="SPOR"/>
    <property type="match status" value="1"/>
</dbReference>
<keyword evidence="3 4" id="KW-0961">Cell wall biogenesis/degradation</keyword>
<evidence type="ECO:0000256" key="5">
    <source>
        <dbReference type="RuleBase" id="RU003495"/>
    </source>
</evidence>
<dbReference type="InterPro" id="IPR009009">
    <property type="entry name" value="RlpA-like_DPBB"/>
</dbReference>
<gene>
    <name evidence="4" type="primary">rlpA</name>
    <name evidence="8" type="ORF">AUC71_10635</name>
</gene>
<evidence type="ECO:0000256" key="2">
    <source>
        <dbReference type="ARBA" id="ARBA00023239"/>
    </source>
</evidence>
<dbReference type="EC" id="4.2.2.-" evidence="4"/>
<dbReference type="PROSITE" id="PS51724">
    <property type="entry name" value="SPOR"/>
    <property type="match status" value="1"/>
</dbReference>
<accession>A0A1E3WBZ8</accession>
<dbReference type="AlphaFoldDB" id="A0A1E3WBZ8"/>
<evidence type="ECO:0000313" key="9">
    <source>
        <dbReference type="Proteomes" id="UP000095042"/>
    </source>
</evidence>
<dbReference type="GO" id="GO:0071555">
    <property type="term" value="P:cell wall organization"/>
    <property type="evidence" value="ECO:0007669"/>
    <property type="project" value="UniProtKB-KW"/>
</dbReference>